<keyword evidence="3" id="KW-1185">Reference proteome</keyword>
<organism evidence="2 3">
    <name type="scientific">Nitzschia inconspicua</name>
    <dbReference type="NCBI Taxonomy" id="303405"/>
    <lineage>
        <taxon>Eukaryota</taxon>
        <taxon>Sar</taxon>
        <taxon>Stramenopiles</taxon>
        <taxon>Ochrophyta</taxon>
        <taxon>Bacillariophyta</taxon>
        <taxon>Bacillariophyceae</taxon>
        <taxon>Bacillariophycidae</taxon>
        <taxon>Bacillariales</taxon>
        <taxon>Bacillariaceae</taxon>
        <taxon>Nitzschia</taxon>
    </lineage>
</organism>
<name>A0A9K3PUX5_9STRA</name>
<sequence length="263" mass="29505">MRYKGYRRQQGAPVGGIAAGTDVVVAIIILIINLKLKRQKQQCAHLFSEERRQSLKGETQQRLTLPPYEARKTNGDVSQLHQCTKVPSQRCLHLTIIELLEDLFNFKQEPGVSLHDYYEEFCLKLDIVERYTGQYAVGKCHALIEEEGGDEKKARDKSAGILLLRGADHRIFEGCWNDLENLLSHGIDQYPKNISSVFRILGCSKPPWSPPQPKPTQATVQGLSFTRASPDSIPGCEGILKNNILCFKCQHKGPYANKCPSTG</sequence>
<keyword evidence="1" id="KW-1133">Transmembrane helix</keyword>
<dbReference type="Proteomes" id="UP000693970">
    <property type="component" value="Unassembled WGS sequence"/>
</dbReference>
<proteinExistence type="predicted"/>
<protein>
    <submittedName>
        <fullName evidence="2">Uncharacterized protein</fullName>
    </submittedName>
</protein>
<evidence type="ECO:0000256" key="1">
    <source>
        <dbReference type="SAM" id="Phobius"/>
    </source>
</evidence>
<comment type="caution">
    <text evidence="2">The sequence shown here is derived from an EMBL/GenBank/DDBJ whole genome shotgun (WGS) entry which is preliminary data.</text>
</comment>
<accession>A0A9K3PUX5</accession>
<keyword evidence="1" id="KW-0812">Transmembrane</keyword>
<keyword evidence="1" id="KW-0472">Membrane</keyword>
<evidence type="ECO:0000313" key="3">
    <source>
        <dbReference type="Proteomes" id="UP000693970"/>
    </source>
</evidence>
<dbReference type="EMBL" id="JAGRRH010000014">
    <property type="protein sequence ID" value="KAG7358079.1"/>
    <property type="molecule type" value="Genomic_DNA"/>
</dbReference>
<dbReference type="AlphaFoldDB" id="A0A9K3PUX5"/>
<evidence type="ECO:0000313" key="2">
    <source>
        <dbReference type="EMBL" id="KAG7358079.1"/>
    </source>
</evidence>
<reference evidence="2" key="1">
    <citation type="journal article" date="2021" name="Sci. Rep.">
        <title>Diploid genomic architecture of Nitzschia inconspicua, an elite biomass production diatom.</title>
        <authorList>
            <person name="Oliver A."/>
            <person name="Podell S."/>
            <person name="Pinowska A."/>
            <person name="Traller J.C."/>
            <person name="Smith S.R."/>
            <person name="McClure R."/>
            <person name="Beliaev A."/>
            <person name="Bohutskyi P."/>
            <person name="Hill E.A."/>
            <person name="Rabines A."/>
            <person name="Zheng H."/>
            <person name="Allen L.Z."/>
            <person name="Kuo A."/>
            <person name="Grigoriev I.V."/>
            <person name="Allen A.E."/>
            <person name="Hazlebeck D."/>
            <person name="Allen E.E."/>
        </authorList>
    </citation>
    <scope>NUCLEOTIDE SEQUENCE</scope>
    <source>
        <strain evidence="2">Hildebrandi</strain>
    </source>
</reference>
<feature type="transmembrane region" description="Helical" evidence="1">
    <location>
        <begin position="12"/>
        <end position="34"/>
    </location>
</feature>
<reference evidence="2" key="2">
    <citation type="submission" date="2021-04" db="EMBL/GenBank/DDBJ databases">
        <authorList>
            <person name="Podell S."/>
        </authorList>
    </citation>
    <scope>NUCLEOTIDE SEQUENCE</scope>
    <source>
        <strain evidence="2">Hildebrandi</strain>
    </source>
</reference>
<gene>
    <name evidence="2" type="ORF">IV203_014666</name>
</gene>